<evidence type="ECO:0000259" key="3">
    <source>
        <dbReference type="Pfam" id="PF25973"/>
    </source>
</evidence>
<protein>
    <submittedName>
        <fullName evidence="4">Efflux RND transporter periplasmic adaptor subunit</fullName>
    </submittedName>
</protein>
<gene>
    <name evidence="4" type="ORF">ENV54_03020</name>
</gene>
<dbReference type="AlphaFoldDB" id="A0A7C4ETX4"/>
<dbReference type="Gene3D" id="2.40.50.100">
    <property type="match status" value="1"/>
</dbReference>
<accession>A0A7C4ETX4</accession>
<feature type="domain" description="CzcB-like barrel-sandwich hybrid" evidence="3">
    <location>
        <begin position="72"/>
        <end position="213"/>
    </location>
</feature>
<dbReference type="GO" id="GO:1990281">
    <property type="term" value="C:efflux pump complex"/>
    <property type="evidence" value="ECO:0007669"/>
    <property type="project" value="TreeGrafter"/>
</dbReference>
<name>A0A7C4ETX4_9BACT</name>
<evidence type="ECO:0000256" key="1">
    <source>
        <dbReference type="ARBA" id="ARBA00009477"/>
    </source>
</evidence>
<comment type="similarity">
    <text evidence="1">Belongs to the membrane fusion protein (MFP) (TC 8.A.1) family.</text>
</comment>
<dbReference type="InterPro" id="IPR058647">
    <property type="entry name" value="BSH_CzcB-like"/>
</dbReference>
<reference evidence="4" key="1">
    <citation type="journal article" date="2020" name="mSystems">
        <title>Genome- and Community-Level Interaction Insights into Carbon Utilization and Element Cycling Functions of Hydrothermarchaeota in Hydrothermal Sediment.</title>
        <authorList>
            <person name="Zhou Z."/>
            <person name="Liu Y."/>
            <person name="Xu W."/>
            <person name="Pan J."/>
            <person name="Luo Z.H."/>
            <person name="Li M."/>
        </authorList>
    </citation>
    <scope>NUCLEOTIDE SEQUENCE [LARGE SCALE GENOMIC DNA]</scope>
    <source>
        <strain evidence="4">SpSt-769</strain>
    </source>
</reference>
<sequence length="290" mass="31592">MKCLVLLVLLMALLAPASTALAASQDAPEESSPSLRVQRNTALLQPPLEPSVERQPPEASYVEGAILQPVRSAVVSSEVSGLLEKFHAEEGDRVSKGQVIAEISRRRFAVNADRARTRVKSLEMAVKTAKKNCELKRKILSEGAGTEQELLNADAALEAREAELAEARYQLRLALIDLDGCTIKAPFDGFIEQRFKSCFETVEKSEKLFEIVDASSVYAVANAPASMPEFFDKGRRVLFTDASGNTFAGVVHKHGMKIDPKSNTRKVFVLIPNDGSVLQIGVSGQLRLAK</sequence>
<keyword evidence="2" id="KW-0732">Signal</keyword>
<feature type="signal peptide" evidence="2">
    <location>
        <begin position="1"/>
        <end position="22"/>
    </location>
</feature>
<evidence type="ECO:0000256" key="2">
    <source>
        <dbReference type="SAM" id="SignalP"/>
    </source>
</evidence>
<dbReference type="EMBL" id="DTGT01000097">
    <property type="protein sequence ID" value="HGH60253.1"/>
    <property type="molecule type" value="Genomic_DNA"/>
</dbReference>
<feature type="chain" id="PRO_5028258221" evidence="2">
    <location>
        <begin position="23"/>
        <end position="290"/>
    </location>
</feature>
<organism evidence="4">
    <name type="scientific">Desulfomonile tiedjei</name>
    <dbReference type="NCBI Taxonomy" id="2358"/>
    <lineage>
        <taxon>Bacteria</taxon>
        <taxon>Pseudomonadati</taxon>
        <taxon>Thermodesulfobacteriota</taxon>
        <taxon>Desulfomonilia</taxon>
        <taxon>Desulfomonilales</taxon>
        <taxon>Desulfomonilaceae</taxon>
        <taxon>Desulfomonile</taxon>
    </lineage>
</organism>
<comment type="caution">
    <text evidence="4">The sequence shown here is derived from an EMBL/GenBank/DDBJ whole genome shotgun (WGS) entry which is preliminary data.</text>
</comment>
<proteinExistence type="inferred from homology"/>
<dbReference type="NCBIfam" id="TIGR01730">
    <property type="entry name" value="RND_mfp"/>
    <property type="match status" value="1"/>
</dbReference>
<dbReference type="Gene3D" id="2.40.30.170">
    <property type="match status" value="1"/>
</dbReference>
<dbReference type="GO" id="GO:0015562">
    <property type="term" value="F:efflux transmembrane transporter activity"/>
    <property type="evidence" value="ECO:0007669"/>
    <property type="project" value="TreeGrafter"/>
</dbReference>
<dbReference type="SUPFAM" id="SSF111369">
    <property type="entry name" value="HlyD-like secretion proteins"/>
    <property type="match status" value="1"/>
</dbReference>
<evidence type="ECO:0000313" key="4">
    <source>
        <dbReference type="EMBL" id="HGH60253.1"/>
    </source>
</evidence>
<dbReference type="PANTHER" id="PTHR30469">
    <property type="entry name" value="MULTIDRUG RESISTANCE PROTEIN MDTA"/>
    <property type="match status" value="1"/>
</dbReference>
<dbReference type="Gene3D" id="1.10.287.470">
    <property type="entry name" value="Helix hairpin bin"/>
    <property type="match status" value="1"/>
</dbReference>
<dbReference type="InterPro" id="IPR006143">
    <property type="entry name" value="RND_pump_MFP"/>
</dbReference>
<dbReference type="Pfam" id="PF25973">
    <property type="entry name" value="BSH_CzcB"/>
    <property type="match status" value="1"/>
</dbReference>